<dbReference type="Pfam" id="PF07993">
    <property type="entry name" value="NAD_binding_4"/>
    <property type="match status" value="2"/>
</dbReference>
<dbReference type="InterPro" id="IPR036291">
    <property type="entry name" value="NAD(P)-bd_dom_sf"/>
</dbReference>
<dbReference type="Gene3D" id="3.40.50.720">
    <property type="entry name" value="NAD(P)-binding Rossmann-like Domain"/>
    <property type="match status" value="1"/>
</dbReference>
<comment type="function">
    <text evidence="4">Catalyzes the reduction of fatty acyl-CoA to fatty alcohols.</text>
</comment>
<dbReference type="GO" id="GO:0005777">
    <property type="term" value="C:peroxisome"/>
    <property type="evidence" value="ECO:0007669"/>
    <property type="project" value="TreeGrafter"/>
</dbReference>
<keyword evidence="4" id="KW-0472">Membrane</keyword>
<dbReference type="Gene3D" id="3.80.10.10">
    <property type="entry name" value="Ribonuclease Inhibitor"/>
    <property type="match status" value="1"/>
</dbReference>
<dbReference type="InterPro" id="IPR001611">
    <property type="entry name" value="Leu-rich_rpt"/>
</dbReference>
<dbReference type="InterPro" id="IPR026055">
    <property type="entry name" value="FAR"/>
</dbReference>
<comment type="caution">
    <text evidence="7">The sequence shown here is derived from an EMBL/GenBank/DDBJ whole genome shotgun (WGS) entry which is preliminary data.</text>
</comment>
<keyword evidence="4" id="KW-0812">Transmembrane</keyword>
<proteinExistence type="inferred from homology"/>
<dbReference type="EMBL" id="JASPKY010000051">
    <property type="protein sequence ID" value="KAK9745172.1"/>
    <property type="molecule type" value="Genomic_DNA"/>
</dbReference>
<feature type="domain" description="Thioester reductase (TE)" evidence="6">
    <location>
        <begin position="228"/>
        <end position="307"/>
    </location>
</feature>
<keyword evidence="8" id="KW-1185">Reference proteome</keyword>
<dbReference type="InterPro" id="IPR033640">
    <property type="entry name" value="FAR_C"/>
</dbReference>
<keyword evidence="3 4" id="KW-0443">Lipid metabolism</keyword>
<dbReference type="InterPro" id="IPR013120">
    <property type="entry name" value="FAR_NAD-bd"/>
</dbReference>
<reference evidence="7 8" key="1">
    <citation type="journal article" date="2024" name="BMC Genomics">
        <title>De novo assembly and annotation of Popillia japonica's genome with initial clues to its potential as an invasive pest.</title>
        <authorList>
            <person name="Cucini C."/>
            <person name="Boschi S."/>
            <person name="Funari R."/>
            <person name="Cardaioli E."/>
            <person name="Iannotti N."/>
            <person name="Marturano G."/>
            <person name="Paoli F."/>
            <person name="Bruttini M."/>
            <person name="Carapelli A."/>
            <person name="Frati F."/>
            <person name="Nardi F."/>
        </authorList>
    </citation>
    <scope>NUCLEOTIDE SEQUENCE [LARGE SCALE GENOMIC DNA]</scope>
    <source>
        <strain evidence="7">DMR45628</strain>
    </source>
</reference>
<feature type="transmembrane region" description="Helical" evidence="4">
    <location>
        <begin position="697"/>
        <end position="719"/>
    </location>
</feature>
<keyword evidence="2 4" id="KW-0444">Lipid biosynthesis</keyword>
<accession>A0AAW1MFQ6</accession>
<keyword evidence="4" id="KW-1133">Transmembrane helix</keyword>
<dbReference type="Proteomes" id="UP001458880">
    <property type="component" value="Unassembled WGS sequence"/>
</dbReference>
<dbReference type="PANTHER" id="PTHR11011:SF60">
    <property type="entry name" value="FATTY ACYL-COA REDUCTASE-RELATED"/>
    <property type="match status" value="1"/>
</dbReference>
<keyword evidence="4" id="KW-0560">Oxidoreductase</keyword>
<keyword evidence="4" id="KW-0521">NADP</keyword>
<evidence type="ECO:0000256" key="2">
    <source>
        <dbReference type="ARBA" id="ARBA00022516"/>
    </source>
</evidence>
<evidence type="ECO:0000313" key="8">
    <source>
        <dbReference type="Proteomes" id="UP001458880"/>
    </source>
</evidence>
<name>A0AAW1MFQ6_POPJA</name>
<dbReference type="SUPFAM" id="SSF51735">
    <property type="entry name" value="NAD(P)-binding Rossmann-fold domains"/>
    <property type="match status" value="1"/>
</dbReference>
<evidence type="ECO:0000259" key="5">
    <source>
        <dbReference type="Pfam" id="PF03015"/>
    </source>
</evidence>
<sequence length="720" mass="82159">MTTQGEPSDAKETKELDTAKPADFSFKKLKQLTAFDVEQARATRIGRTPEKGQNHRFLTKAVWINNNKLTNVANLDVFLNSILEYPEKLGWLDLSFNYITHLDPILLKYTALKIIYLHGPILLKYTALKIIYLHGNKLDNFDEIKLLQGFPNLRSLTLHGNPISDIGSYRMSVLNTLPQLVNLDFTPASRISNTVLIYVHIKMSAESLVPNSKSEIQEFYNEKTVFVSGASGFLGKLLIEKLLRTCKGLKRIYILLREKKGKTPEDRFKEIFDIPAFEKLKSDQPNFLSKISILGGDLVLPNLGLSRRGDLVLPNLGLSESHQEILKEEVNCIFHAGATVRFDEKLLTAAYINVRCVRDLLRIAKDMKQLQSFVHISTAYANCTHPHIDEAFYEPPMAGNKFLELVELLDERVLDEITPTLLQNYPNTYAFTKSLAEGIVKHESKGLPLVVVRPSIVISTYHDPTPGWVDNIYGTTLTVQLVALGVLRTFHLPADLVVNTIILAAWEAANNNNNVVANGNGPKYSAVPQIYNVVSRPQNPITWGKFRDLVLGSCSETPTSLLVWHPTFHIHSNYYVHNLIALFAQKFPAYLINILRRCVGKKPSKFIHAIRRVDKYYDICRFATLNEWSFNNTNTQNLWRKLNTTDKEMYNCDVASVDWDEMFSSYIRGVRMYLLNDPIGTLGYARRKALVLKFGHYMLIIIVCFMLYKLFMLLIWFIIY</sequence>
<dbReference type="GO" id="GO:0102965">
    <property type="term" value="F:alcohol-forming long-chain fatty acyl-CoA reductase activity"/>
    <property type="evidence" value="ECO:0007669"/>
    <property type="project" value="UniProtKB-EC"/>
</dbReference>
<dbReference type="PANTHER" id="PTHR11011">
    <property type="entry name" value="MALE STERILITY PROTEIN 2-RELATED"/>
    <property type="match status" value="1"/>
</dbReference>
<evidence type="ECO:0000256" key="1">
    <source>
        <dbReference type="ARBA" id="ARBA00005928"/>
    </source>
</evidence>
<protein>
    <recommendedName>
        <fullName evidence="4">Fatty acyl-CoA reductase</fullName>
        <ecNumber evidence="4">1.2.1.84</ecNumber>
    </recommendedName>
</protein>
<feature type="domain" description="Thioester reductase (TE)" evidence="6">
    <location>
        <begin position="308"/>
        <end position="499"/>
    </location>
</feature>
<dbReference type="AlphaFoldDB" id="A0AAW1MFQ6"/>
<dbReference type="GO" id="GO:0035336">
    <property type="term" value="P:long-chain fatty-acyl-CoA metabolic process"/>
    <property type="evidence" value="ECO:0007669"/>
    <property type="project" value="TreeGrafter"/>
</dbReference>
<dbReference type="CDD" id="cd05236">
    <property type="entry name" value="FAR-N_SDR_e"/>
    <property type="match status" value="1"/>
</dbReference>
<feature type="domain" description="Fatty acyl-CoA reductase C-terminal" evidence="5">
    <location>
        <begin position="585"/>
        <end position="677"/>
    </location>
</feature>
<organism evidence="7 8">
    <name type="scientific">Popillia japonica</name>
    <name type="common">Japanese beetle</name>
    <dbReference type="NCBI Taxonomy" id="7064"/>
    <lineage>
        <taxon>Eukaryota</taxon>
        <taxon>Metazoa</taxon>
        <taxon>Ecdysozoa</taxon>
        <taxon>Arthropoda</taxon>
        <taxon>Hexapoda</taxon>
        <taxon>Insecta</taxon>
        <taxon>Pterygota</taxon>
        <taxon>Neoptera</taxon>
        <taxon>Endopterygota</taxon>
        <taxon>Coleoptera</taxon>
        <taxon>Polyphaga</taxon>
        <taxon>Scarabaeiformia</taxon>
        <taxon>Scarabaeidae</taxon>
        <taxon>Rutelinae</taxon>
        <taxon>Popillia</taxon>
    </lineage>
</organism>
<dbReference type="EC" id="1.2.1.84" evidence="4"/>
<dbReference type="CDD" id="cd09071">
    <property type="entry name" value="FAR_C"/>
    <property type="match status" value="1"/>
</dbReference>
<gene>
    <name evidence="7" type="ORF">QE152_g7183</name>
</gene>
<evidence type="ECO:0000256" key="4">
    <source>
        <dbReference type="RuleBase" id="RU363097"/>
    </source>
</evidence>
<evidence type="ECO:0000259" key="6">
    <source>
        <dbReference type="Pfam" id="PF07993"/>
    </source>
</evidence>
<dbReference type="InterPro" id="IPR032675">
    <property type="entry name" value="LRR_dom_sf"/>
</dbReference>
<comment type="catalytic activity">
    <reaction evidence="4">
        <text>a long-chain fatty acyl-CoA + 2 NADPH + 2 H(+) = a long-chain primary fatty alcohol + 2 NADP(+) + CoA</text>
        <dbReference type="Rhea" id="RHEA:52716"/>
        <dbReference type="ChEBI" id="CHEBI:15378"/>
        <dbReference type="ChEBI" id="CHEBI:57287"/>
        <dbReference type="ChEBI" id="CHEBI:57783"/>
        <dbReference type="ChEBI" id="CHEBI:58349"/>
        <dbReference type="ChEBI" id="CHEBI:77396"/>
        <dbReference type="ChEBI" id="CHEBI:83139"/>
        <dbReference type="EC" id="1.2.1.84"/>
    </reaction>
</comment>
<dbReference type="Pfam" id="PF03015">
    <property type="entry name" value="Sterile"/>
    <property type="match status" value="1"/>
</dbReference>
<comment type="similarity">
    <text evidence="1 4">Belongs to the fatty acyl-CoA reductase family.</text>
</comment>
<dbReference type="PROSITE" id="PS51450">
    <property type="entry name" value="LRR"/>
    <property type="match status" value="2"/>
</dbReference>
<dbReference type="SUPFAM" id="SSF52075">
    <property type="entry name" value="Outer arm dynein light chain 1"/>
    <property type="match status" value="1"/>
</dbReference>
<evidence type="ECO:0000313" key="7">
    <source>
        <dbReference type="EMBL" id="KAK9745172.1"/>
    </source>
</evidence>
<dbReference type="GO" id="GO:0080019">
    <property type="term" value="F:alcohol-forming very long-chain fatty acyl-CoA reductase activity"/>
    <property type="evidence" value="ECO:0007669"/>
    <property type="project" value="InterPro"/>
</dbReference>
<evidence type="ECO:0000256" key="3">
    <source>
        <dbReference type="ARBA" id="ARBA00023098"/>
    </source>
</evidence>